<keyword evidence="1" id="KW-0732">Signal</keyword>
<comment type="caution">
    <text evidence="2">The sequence shown here is derived from an EMBL/GenBank/DDBJ whole genome shotgun (WGS) entry which is preliminary data.</text>
</comment>
<dbReference type="NCBIfam" id="TIGR02001">
    <property type="entry name" value="gcw_chp"/>
    <property type="match status" value="1"/>
</dbReference>
<sequence length="232" mass="24137">MKTFGKALVAGSLLLACGVATADVSYNAGVTTDYRFRGVSQNAQDPALQGGADFSDKSGVYLGIWGSTIDFGSAADADLEVDLYGGVKWKGGGVDWDAGLIHYAYPGSESSFKLPFTELYIGGAYGPVTVKYYYTDDYTGTTTKAASYLVASGGVDLGSGVTLNLSVGRSSGGGIKDTFVKNYTDYKVGVSKGFGGFNFDLSYIDTSGISPDVTTDVGNTEGTVVLTVLKSF</sequence>
<gene>
    <name evidence="2" type="ORF">A2W18_04270</name>
</gene>
<organism evidence="2 3">
    <name type="scientific">Candidatus Muproteobacteria bacterium RBG_16_60_9</name>
    <dbReference type="NCBI Taxonomy" id="1817755"/>
    <lineage>
        <taxon>Bacteria</taxon>
        <taxon>Pseudomonadati</taxon>
        <taxon>Pseudomonadota</taxon>
        <taxon>Candidatus Muproteobacteria</taxon>
    </lineage>
</organism>
<proteinExistence type="predicted"/>
<dbReference type="InterPro" id="IPR010239">
    <property type="entry name" value="CHP02001"/>
</dbReference>
<protein>
    <recommendedName>
        <fullName evidence="4">Histidine kinase</fullName>
    </recommendedName>
</protein>
<accession>A0A1F6UVX7</accession>
<evidence type="ECO:0008006" key="4">
    <source>
        <dbReference type="Google" id="ProtNLM"/>
    </source>
</evidence>
<dbReference type="Pfam" id="PF09694">
    <property type="entry name" value="Gcw_chp"/>
    <property type="match status" value="1"/>
</dbReference>
<feature type="signal peptide" evidence="1">
    <location>
        <begin position="1"/>
        <end position="22"/>
    </location>
</feature>
<name>A0A1F6UVX7_9PROT</name>
<dbReference type="PROSITE" id="PS51257">
    <property type="entry name" value="PROKAR_LIPOPROTEIN"/>
    <property type="match status" value="1"/>
</dbReference>
<dbReference type="AlphaFoldDB" id="A0A1F6UVX7"/>
<evidence type="ECO:0000256" key="1">
    <source>
        <dbReference type="SAM" id="SignalP"/>
    </source>
</evidence>
<dbReference type="Proteomes" id="UP000179076">
    <property type="component" value="Unassembled WGS sequence"/>
</dbReference>
<evidence type="ECO:0000313" key="3">
    <source>
        <dbReference type="Proteomes" id="UP000179076"/>
    </source>
</evidence>
<reference evidence="2 3" key="1">
    <citation type="journal article" date="2016" name="Nat. Commun.">
        <title>Thousands of microbial genomes shed light on interconnected biogeochemical processes in an aquifer system.</title>
        <authorList>
            <person name="Anantharaman K."/>
            <person name="Brown C.T."/>
            <person name="Hug L.A."/>
            <person name="Sharon I."/>
            <person name="Castelle C.J."/>
            <person name="Probst A.J."/>
            <person name="Thomas B.C."/>
            <person name="Singh A."/>
            <person name="Wilkins M.J."/>
            <person name="Karaoz U."/>
            <person name="Brodie E.L."/>
            <person name="Williams K.H."/>
            <person name="Hubbard S.S."/>
            <person name="Banfield J.F."/>
        </authorList>
    </citation>
    <scope>NUCLEOTIDE SEQUENCE [LARGE SCALE GENOMIC DNA]</scope>
</reference>
<feature type="chain" id="PRO_5009527064" description="Histidine kinase" evidence="1">
    <location>
        <begin position="23"/>
        <end position="232"/>
    </location>
</feature>
<evidence type="ECO:0000313" key="2">
    <source>
        <dbReference type="EMBL" id="OGI61531.1"/>
    </source>
</evidence>
<dbReference type="EMBL" id="MFSP01000193">
    <property type="protein sequence ID" value="OGI61531.1"/>
    <property type="molecule type" value="Genomic_DNA"/>
</dbReference>